<protein>
    <submittedName>
        <fullName evidence="2">Uncharacterized protein</fullName>
    </submittedName>
</protein>
<dbReference type="PANTHER" id="PTHR22767:SF3">
    <property type="entry name" value="N-ALPHA-ACETYLTRANSFERASE 25, NATB AUXILIARY SUBUNIT"/>
    <property type="match status" value="1"/>
</dbReference>
<dbReference type="PANTHER" id="PTHR22767">
    <property type="entry name" value="N-TERMINAL ACETYLTRANSFERASE-RELATED"/>
    <property type="match status" value="1"/>
</dbReference>
<dbReference type="InterPro" id="IPR019183">
    <property type="entry name" value="NAA25_NatB_aux_su"/>
</dbReference>
<keyword evidence="3" id="KW-1185">Reference proteome</keyword>
<dbReference type="AlphaFoldDB" id="A0AAF0ZR54"/>
<evidence type="ECO:0000313" key="3">
    <source>
        <dbReference type="Proteomes" id="UP001234989"/>
    </source>
</evidence>
<dbReference type="GO" id="GO:0031416">
    <property type="term" value="C:NatB complex"/>
    <property type="evidence" value="ECO:0007669"/>
    <property type="project" value="TreeGrafter"/>
</dbReference>
<organism evidence="2 3">
    <name type="scientific">Solanum verrucosum</name>
    <dbReference type="NCBI Taxonomy" id="315347"/>
    <lineage>
        <taxon>Eukaryota</taxon>
        <taxon>Viridiplantae</taxon>
        <taxon>Streptophyta</taxon>
        <taxon>Embryophyta</taxon>
        <taxon>Tracheophyta</taxon>
        <taxon>Spermatophyta</taxon>
        <taxon>Magnoliopsida</taxon>
        <taxon>eudicotyledons</taxon>
        <taxon>Gunneridae</taxon>
        <taxon>Pentapetalae</taxon>
        <taxon>asterids</taxon>
        <taxon>lamiids</taxon>
        <taxon>Solanales</taxon>
        <taxon>Solanaceae</taxon>
        <taxon>Solanoideae</taxon>
        <taxon>Solaneae</taxon>
        <taxon>Solanum</taxon>
    </lineage>
</organism>
<reference evidence="2" key="1">
    <citation type="submission" date="2023-08" db="EMBL/GenBank/DDBJ databases">
        <title>A de novo genome assembly of Solanum verrucosum Schlechtendal, a Mexican diploid species geographically isolated from the other diploid A-genome species in potato relatives.</title>
        <authorList>
            <person name="Hosaka K."/>
        </authorList>
    </citation>
    <scope>NUCLEOTIDE SEQUENCE</scope>
    <source>
        <tissue evidence="2">Young leaves</tissue>
    </source>
</reference>
<evidence type="ECO:0000256" key="1">
    <source>
        <dbReference type="ARBA" id="ARBA00006298"/>
    </source>
</evidence>
<comment type="similarity">
    <text evidence="1">Belongs to the MDM20/NAA25 family.</text>
</comment>
<gene>
    <name evidence="2" type="ORF">MTR67_039409</name>
</gene>
<proteinExistence type="inferred from homology"/>
<dbReference type="Proteomes" id="UP001234989">
    <property type="component" value="Chromosome 9"/>
</dbReference>
<accession>A0AAF0ZR54</accession>
<dbReference type="EMBL" id="CP133620">
    <property type="protein sequence ID" value="WMV46024.1"/>
    <property type="molecule type" value="Genomic_DNA"/>
</dbReference>
<name>A0AAF0ZR54_SOLVR</name>
<evidence type="ECO:0000313" key="2">
    <source>
        <dbReference type="EMBL" id="WMV46024.1"/>
    </source>
</evidence>
<dbReference type="Pfam" id="PF09797">
    <property type="entry name" value="NatB_MDM20"/>
    <property type="match status" value="1"/>
</dbReference>
<sequence>MVDRHVSQYKILLLHLYSHWNSLPLAYEWYKSLDVKNILLETVSHHILPQMLASPLWPDSTDILRDYLRFMDDHFRESADLTFLAYRHRSYSKVIEFVQFKERLQQSNQYLMAKIEIPILQLKQKANNIEEGEGILESLKQGVQFLELTDEIGTKSLTFNEELQLRPWWTPTYDKNYLLEPFEGVAYCTGQTLGKLATPTSNRYQVTPTTRVRKDGKKPSLVFLSQLLRFEPETLIVLNQLD</sequence>